<feature type="region of interest" description="Disordered" evidence="1">
    <location>
        <begin position="593"/>
        <end position="614"/>
    </location>
</feature>
<dbReference type="Proteomes" id="UP000053105">
    <property type="component" value="Unassembled WGS sequence"/>
</dbReference>
<dbReference type="Gene3D" id="1.25.40.10">
    <property type="entry name" value="Tetratricopeptide repeat domain"/>
    <property type="match status" value="2"/>
</dbReference>
<dbReference type="InterPro" id="IPR011990">
    <property type="entry name" value="TPR-like_helical_dom_sf"/>
</dbReference>
<dbReference type="GO" id="GO:0043495">
    <property type="term" value="F:protein-membrane adaptor activity"/>
    <property type="evidence" value="ECO:0007669"/>
    <property type="project" value="InterPro"/>
</dbReference>
<dbReference type="InterPro" id="IPR019568">
    <property type="entry name" value="Rapsyn_myristoylation/link_N"/>
</dbReference>
<gene>
    <name evidence="3" type="ORF">WN51_11945</name>
</gene>
<dbReference type="STRING" id="166423.A0A0M9A2Y4"/>
<feature type="region of interest" description="Disordered" evidence="1">
    <location>
        <begin position="822"/>
        <end position="848"/>
    </location>
</feature>
<dbReference type="GO" id="GO:0005886">
    <property type="term" value="C:plasma membrane"/>
    <property type="evidence" value="ECO:0007669"/>
    <property type="project" value="TreeGrafter"/>
</dbReference>
<dbReference type="InterPro" id="IPR052480">
    <property type="entry name" value="RAPsyn"/>
</dbReference>
<dbReference type="GO" id="GO:1900075">
    <property type="term" value="P:positive regulation of neuromuscular synaptic transmission"/>
    <property type="evidence" value="ECO:0007669"/>
    <property type="project" value="TreeGrafter"/>
</dbReference>
<dbReference type="SUPFAM" id="SSF48452">
    <property type="entry name" value="TPR-like"/>
    <property type="match status" value="1"/>
</dbReference>
<sequence length="1153" mass="130561">MRGNNTSAAQDKIDNWKKLFTCQKSIDLRPNLIARGDKASNARSVEAQRVNGPASHQLSATALLGSPDGSRHPLDVCEFTEEDYHHQNSNGNGHYQNGRSGSGLWECLIGCRRRLDQHMARRRVEQGLKLYRAHKQQAAVRKWKGALKNIRQREDKFALLGYLYQAYMDWGKYRDSIDFGHKQLCISEELDSPNMRAEAYLNLARAHERLGALDRALDYARHSLYNECDQCATAGLVHLTVGRVHLELAGFCKALEAFQRAHKIAHSIQDPSLELQVYVGLSELFCRLHDADKSARYAARAYDLSRSLQLGDLNSRHHRAALLQMAAALRKKGELGDAHDYCSVGNLRQPNEATRLSLVSGDQASYARSIRIMGDIYRKKSDINKAFRQYESAMGSAAATGDRLCQMEAMDGAARCLEALRLQHKICNCRPLEFNTRLLEVAGSVGAKLSLSLSLSLFSLSLKRNSGLEDGLECPFEEDDLGEEEEYDALNDETFGSEATIGDWEKDHEKLAEITESSRHQSTLDKKNIIETNIEDNLSHLVLDEKEGIIPRPGVWDSPSNLALPKPRPPLTLPSTLTNVCTVEQLEKGLIANRTPPNLNKPIQTQQQQQPNSDGSLLFESLSAAPRFPPGLGIPPPHPVVLPPNMRFPHPQFLQHPRLLPNQTGNVLRYPIAAHYAMLPHTPQGQPIHGSFCNNFPQPTLSNLCPPPFLRADHSIIPPFSNNQSASHHGEQQGNHQPFFRNNQYHRNHDRNNQRHYHYNHQGINGVIGSGEPYDKHAGLMSSREKQWLINIQLLQLNTNEPYIDDYYYIVFCDRRNRQSINQEQKDKKQHNNNNNSYHRDTRDREQPHHVLSKSAYAPTQFENSLGKLQYASVIAPRKVIDMDVVPNSDPQLTTQIQQKDTKRTRQLLLEIERLYIIQLKLEDLHNPLALLSEQNQEGETEANSHKKSSSDLINMMLSAFLQLIHDDKIASMLSIRKGKTLLLRFLPYLNVTEHRNQLEELWNAIFRGLAIIGRRDSHLLISLHSEFQRWFDTVHEFGPMLRLARSLSDSVSQPIKNNSLAFALTNKFGVSVIASMFEQAEKLYPTDDSLSSEWSSFIVHIIEIIGETPPCVAPCRPIAANTLNQHLNRLSHLKCGRYTTLELLLTDANPSR</sequence>
<protein>
    <submittedName>
        <fullName evidence="3">43 kDa receptor-associated protein of the synapse</fullName>
    </submittedName>
</protein>
<feature type="compositionally biased region" description="Polar residues" evidence="1">
    <location>
        <begin position="720"/>
        <end position="743"/>
    </location>
</feature>
<evidence type="ECO:0000259" key="2">
    <source>
        <dbReference type="Pfam" id="PF10579"/>
    </source>
</evidence>
<keyword evidence="3" id="KW-0675">Receptor</keyword>
<proteinExistence type="predicted"/>
<dbReference type="OrthoDB" id="8251691at2759"/>
<feature type="region of interest" description="Disordered" evidence="1">
    <location>
        <begin position="720"/>
        <end position="747"/>
    </location>
</feature>
<dbReference type="EMBL" id="KQ435752">
    <property type="protein sequence ID" value="KOX76205.1"/>
    <property type="molecule type" value="Genomic_DNA"/>
</dbReference>
<evidence type="ECO:0000256" key="1">
    <source>
        <dbReference type="SAM" id="MobiDB-lite"/>
    </source>
</evidence>
<keyword evidence="4" id="KW-1185">Reference proteome</keyword>
<dbReference type="Pfam" id="PF10579">
    <property type="entry name" value="Rapsyn_N"/>
    <property type="match status" value="1"/>
</dbReference>
<evidence type="ECO:0000313" key="4">
    <source>
        <dbReference type="Proteomes" id="UP000053105"/>
    </source>
</evidence>
<reference evidence="3 4" key="1">
    <citation type="submission" date="2015-07" db="EMBL/GenBank/DDBJ databases">
        <title>The genome of Melipona quadrifasciata.</title>
        <authorList>
            <person name="Pan H."/>
            <person name="Kapheim K."/>
        </authorList>
    </citation>
    <scope>NUCLEOTIDE SEQUENCE [LARGE SCALE GENOMIC DNA]</scope>
    <source>
        <strain evidence="3">0111107301</strain>
        <tissue evidence="3">Whole body</tissue>
    </source>
</reference>
<accession>A0A0M9A2Y4</accession>
<dbReference type="GO" id="GO:0033130">
    <property type="term" value="F:acetylcholine receptor binding"/>
    <property type="evidence" value="ECO:0007669"/>
    <property type="project" value="InterPro"/>
</dbReference>
<dbReference type="PANTHER" id="PTHR46574">
    <property type="entry name" value="43 KDA RECEPTOR-ASSOCIATED PROTEIN OF THE SYNAPSE"/>
    <property type="match status" value="1"/>
</dbReference>
<feature type="compositionally biased region" description="Basic and acidic residues" evidence="1">
    <location>
        <begin position="838"/>
        <end position="848"/>
    </location>
</feature>
<organism evidence="3 4">
    <name type="scientific">Melipona quadrifasciata</name>
    <dbReference type="NCBI Taxonomy" id="166423"/>
    <lineage>
        <taxon>Eukaryota</taxon>
        <taxon>Metazoa</taxon>
        <taxon>Ecdysozoa</taxon>
        <taxon>Arthropoda</taxon>
        <taxon>Hexapoda</taxon>
        <taxon>Insecta</taxon>
        <taxon>Pterygota</taxon>
        <taxon>Neoptera</taxon>
        <taxon>Endopterygota</taxon>
        <taxon>Hymenoptera</taxon>
        <taxon>Apocrita</taxon>
        <taxon>Aculeata</taxon>
        <taxon>Apoidea</taxon>
        <taxon>Anthophila</taxon>
        <taxon>Apidae</taxon>
        <taxon>Melipona</taxon>
    </lineage>
</organism>
<evidence type="ECO:0000313" key="3">
    <source>
        <dbReference type="EMBL" id="KOX76205.1"/>
    </source>
</evidence>
<name>A0A0M9A2Y4_9HYME</name>
<dbReference type="PANTHER" id="PTHR46574:SF1">
    <property type="entry name" value="43 KDA RECEPTOR-ASSOCIATED PROTEIN OF THE SYNAPSE"/>
    <property type="match status" value="1"/>
</dbReference>
<dbReference type="GO" id="GO:0031594">
    <property type="term" value="C:neuromuscular junction"/>
    <property type="evidence" value="ECO:0007669"/>
    <property type="project" value="TreeGrafter"/>
</dbReference>
<feature type="domain" description="Rapsyn myristoylation/linker region N-terminal" evidence="2">
    <location>
        <begin position="115"/>
        <end position="194"/>
    </location>
</feature>
<dbReference type="GO" id="GO:0007271">
    <property type="term" value="P:synaptic transmission, cholinergic"/>
    <property type="evidence" value="ECO:0007669"/>
    <property type="project" value="TreeGrafter"/>
</dbReference>
<dbReference type="AlphaFoldDB" id="A0A0M9A2Y4"/>